<accession>A0A919JGJ3</accession>
<evidence type="ECO:0000313" key="4">
    <source>
        <dbReference type="EMBL" id="GIE48796.1"/>
    </source>
</evidence>
<keyword evidence="3" id="KW-1133">Transmembrane helix</keyword>
<keyword evidence="3" id="KW-0812">Transmembrane</keyword>
<organism evidence="4 5">
    <name type="scientific">Actinoplanes nipponensis</name>
    <dbReference type="NCBI Taxonomy" id="135950"/>
    <lineage>
        <taxon>Bacteria</taxon>
        <taxon>Bacillati</taxon>
        <taxon>Actinomycetota</taxon>
        <taxon>Actinomycetes</taxon>
        <taxon>Micromonosporales</taxon>
        <taxon>Micromonosporaceae</taxon>
        <taxon>Actinoplanes</taxon>
    </lineage>
</organism>
<dbReference type="InterPro" id="IPR005754">
    <property type="entry name" value="Sortase"/>
</dbReference>
<proteinExistence type="predicted"/>
<name>A0A919JGJ3_9ACTN</name>
<dbReference type="Proteomes" id="UP000647172">
    <property type="component" value="Unassembled WGS sequence"/>
</dbReference>
<keyword evidence="5" id="KW-1185">Reference proteome</keyword>
<comment type="caution">
    <text evidence="4">The sequence shown here is derived from an EMBL/GenBank/DDBJ whole genome shotgun (WGS) entry which is preliminary data.</text>
</comment>
<evidence type="ECO:0000313" key="5">
    <source>
        <dbReference type="Proteomes" id="UP000647172"/>
    </source>
</evidence>
<keyword evidence="3" id="KW-0472">Membrane</keyword>
<feature type="region of interest" description="Disordered" evidence="2">
    <location>
        <begin position="52"/>
        <end position="74"/>
    </location>
</feature>
<sequence length="225" mass="23044">MTVGTGGASRKGRAPLLIVGGLVLLILVGVAAYLARPASTVGSSAVTALASAAPPAPSTGAPAPAAVAEASEPAEEVAPARLRIPELDLDATVAPVGVDAETGEFDVPPSVDRVGWYRFGPGVTARAGSIVVAGHVDSAAQGKGAFFRLSSLEPGDTMTLAGPDGKDRAFEVVARERYSKTRIPLDKYFARDGAPRLTLITCGGPFDAKTRHYRDNIVVTAKPVS</sequence>
<protein>
    <recommendedName>
        <fullName evidence="6">Sortase family protein</fullName>
    </recommendedName>
</protein>
<dbReference type="Pfam" id="PF04203">
    <property type="entry name" value="Sortase"/>
    <property type="match status" value="1"/>
</dbReference>
<dbReference type="CDD" id="cd05829">
    <property type="entry name" value="Sortase_F"/>
    <property type="match status" value="1"/>
</dbReference>
<evidence type="ECO:0008006" key="6">
    <source>
        <dbReference type="Google" id="ProtNLM"/>
    </source>
</evidence>
<evidence type="ECO:0000256" key="2">
    <source>
        <dbReference type="SAM" id="MobiDB-lite"/>
    </source>
</evidence>
<feature type="transmembrane region" description="Helical" evidence="3">
    <location>
        <begin position="16"/>
        <end position="35"/>
    </location>
</feature>
<dbReference type="EMBL" id="BOMQ01000026">
    <property type="protein sequence ID" value="GIE48796.1"/>
    <property type="molecule type" value="Genomic_DNA"/>
</dbReference>
<dbReference type="SUPFAM" id="SSF63817">
    <property type="entry name" value="Sortase"/>
    <property type="match status" value="1"/>
</dbReference>
<evidence type="ECO:0000256" key="3">
    <source>
        <dbReference type="SAM" id="Phobius"/>
    </source>
</evidence>
<dbReference type="AlphaFoldDB" id="A0A919JGJ3"/>
<dbReference type="InterPro" id="IPR042001">
    <property type="entry name" value="Sortase_F"/>
</dbReference>
<reference evidence="4" key="1">
    <citation type="submission" date="2021-01" db="EMBL/GenBank/DDBJ databases">
        <title>Whole genome shotgun sequence of Actinoplanes nipponensis NBRC 14063.</title>
        <authorList>
            <person name="Komaki H."/>
            <person name="Tamura T."/>
        </authorList>
    </citation>
    <scope>NUCLEOTIDE SEQUENCE</scope>
    <source>
        <strain evidence="4">NBRC 14063</strain>
    </source>
</reference>
<keyword evidence="1" id="KW-0378">Hydrolase</keyword>
<dbReference type="Gene3D" id="2.40.260.10">
    <property type="entry name" value="Sortase"/>
    <property type="match status" value="1"/>
</dbReference>
<gene>
    <name evidence="4" type="ORF">Ani05nite_23300</name>
</gene>
<dbReference type="GO" id="GO:0016787">
    <property type="term" value="F:hydrolase activity"/>
    <property type="evidence" value="ECO:0007669"/>
    <property type="project" value="UniProtKB-KW"/>
</dbReference>
<evidence type="ECO:0000256" key="1">
    <source>
        <dbReference type="ARBA" id="ARBA00022801"/>
    </source>
</evidence>
<dbReference type="InterPro" id="IPR023365">
    <property type="entry name" value="Sortase_dom-sf"/>
</dbReference>
<dbReference type="RefSeq" id="WP_203767710.1">
    <property type="nucleotide sequence ID" value="NZ_BAAAYJ010000116.1"/>
</dbReference>